<feature type="region of interest" description="Disordered" evidence="8">
    <location>
        <begin position="277"/>
        <end position="349"/>
    </location>
</feature>
<evidence type="ECO:0000256" key="1">
    <source>
        <dbReference type="ARBA" id="ARBA00004141"/>
    </source>
</evidence>
<feature type="domain" description="Cation efflux protein cytoplasmic" evidence="11">
    <location>
        <begin position="421"/>
        <end position="499"/>
    </location>
</feature>
<feature type="transmembrane region" description="Helical" evidence="9">
    <location>
        <begin position="392"/>
        <end position="409"/>
    </location>
</feature>
<dbReference type="EMBL" id="ML991794">
    <property type="protein sequence ID" value="KAF2235005.1"/>
    <property type="molecule type" value="Genomic_DNA"/>
</dbReference>
<dbReference type="Gene3D" id="1.20.1510.10">
    <property type="entry name" value="Cation efflux protein transmembrane domain"/>
    <property type="match status" value="2"/>
</dbReference>
<dbReference type="GO" id="GO:0006882">
    <property type="term" value="P:intracellular zinc ion homeostasis"/>
    <property type="evidence" value="ECO:0007669"/>
    <property type="project" value="TreeGrafter"/>
</dbReference>
<keyword evidence="4 9" id="KW-0812">Transmembrane</keyword>
<name>A0A6A6HA97_VIRVR</name>
<protein>
    <submittedName>
        <fullName evidence="12">Cation efflux protein</fullName>
    </submittedName>
</protein>
<dbReference type="SUPFAM" id="SSF160240">
    <property type="entry name" value="Cation efflux protein cytoplasmic domain-like"/>
    <property type="match status" value="1"/>
</dbReference>
<evidence type="ECO:0000256" key="2">
    <source>
        <dbReference type="ARBA" id="ARBA00008873"/>
    </source>
</evidence>
<proteinExistence type="inferred from homology"/>
<reference evidence="12" key="1">
    <citation type="journal article" date="2020" name="Stud. Mycol.">
        <title>101 Dothideomycetes genomes: a test case for predicting lifestyles and emergence of pathogens.</title>
        <authorList>
            <person name="Haridas S."/>
            <person name="Albert R."/>
            <person name="Binder M."/>
            <person name="Bloem J."/>
            <person name="Labutti K."/>
            <person name="Salamov A."/>
            <person name="Andreopoulos B."/>
            <person name="Baker S."/>
            <person name="Barry K."/>
            <person name="Bills G."/>
            <person name="Bluhm B."/>
            <person name="Cannon C."/>
            <person name="Castanera R."/>
            <person name="Culley D."/>
            <person name="Daum C."/>
            <person name="Ezra D."/>
            <person name="Gonzalez J."/>
            <person name="Henrissat B."/>
            <person name="Kuo A."/>
            <person name="Liang C."/>
            <person name="Lipzen A."/>
            <person name="Lutzoni F."/>
            <person name="Magnuson J."/>
            <person name="Mondo S."/>
            <person name="Nolan M."/>
            <person name="Ohm R."/>
            <person name="Pangilinan J."/>
            <person name="Park H.-J."/>
            <person name="Ramirez L."/>
            <person name="Alfaro M."/>
            <person name="Sun H."/>
            <person name="Tritt A."/>
            <person name="Yoshinaga Y."/>
            <person name="Zwiers L.-H."/>
            <person name="Turgeon B."/>
            <person name="Goodwin S."/>
            <person name="Spatafora J."/>
            <person name="Crous P."/>
            <person name="Grigoriev I."/>
        </authorList>
    </citation>
    <scope>NUCLEOTIDE SEQUENCE</scope>
    <source>
        <strain evidence="12">Tuck. ex Michener</strain>
    </source>
</reference>
<sequence>MGLSKSTRICILLGIDSAFFLLELIVGYAVHSLALVADSFHMLNDVLSLCVGLWAVRVANQNTNSKRYTYGWQRAETLGALINGVFLVALCLSIFLEAIQRFIEPQEVSHPMFVLIVGCCGLASNVLGLFLFHEHSHGSGGHAHGHKHEAGKHGHTHNEEGNLTLAEQGLSEGLQETIENVADEGGNVADVLPESRIGNWPQTRRPPQKINNAPTKDVSTGHRRHTLADENTPLSPSSRTNVGGSRRRSSGSRAYSSLREPSGYPASFRKEIISAGRLAEDSPESSNENTDEDAVTDDTIENDEAEGLLSRDKSNGSPNRGPGRSGEGFREDQKHAKHKPTSPSGGHSHGDLNMRGVFLHVLGDALGNLGVIASALFIWLSSFSWRFYSDPAISLIITVIILFSAIPLCQAASRILLQAVPEHVSIDAIQEDIKKLPGIVSCHHLHVWQLSDTTLIASVHVQIEFDSKGEGSKRYMRLVKAVKKCLHRYNIHNSTIQPEFCPYPEHDHEAGSPEEVSDSNDGQGTLDGTGKAKVGSKQASLAGSLCENANACFLDCDDDCGDGQKCCPGRGDADG</sequence>
<evidence type="ECO:0000313" key="12">
    <source>
        <dbReference type="EMBL" id="KAF2235005.1"/>
    </source>
</evidence>
<dbReference type="FunFam" id="1.20.1510.10:FF:000026">
    <property type="entry name" value="Zinc/cadmium resistance protein-like protein"/>
    <property type="match status" value="1"/>
</dbReference>
<dbReference type="InterPro" id="IPR002524">
    <property type="entry name" value="Cation_efflux"/>
</dbReference>
<evidence type="ECO:0000256" key="8">
    <source>
        <dbReference type="SAM" id="MobiDB-lite"/>
    </source>
</evidence>
<feature type="transmembrane region" description="Helical" evidence="9">
    <location>
        <begin position="80"/>
        <end position="100"/>
    </location>
</feature>
<dbReference type="GO" id="GO:0016020">
    <property type="term" value="C:membrane"/>
    <property type="evidence" value="ECO:0007669"/>
    <property type="project" value="UniProtKB-SubCell"/>
</dbReference>
<accession>A0A6A6HA97</accession>
<feature type="region of interest" description="Disordered" evidence="8">
    <location>
        <begin position="140"/>
        <end position="159"/>
    </location>
</feature>
<evidence type="ECO:0000256" key="3">
    <source>
        <dbReference type="ARBA" id="ARBA00022448"/>
    </source>
</evidence>
<evidence type="ECO:0000313" key="13">
    <source>
        <dbReference type="Proteomes" id="UP000800092"/>
    </source>
</evidence>
<dbReference type="PANTHER" id="PTHR45820">
    <property type="entry name" value="FI23527P1"/>
    <property type="match status" value="1"/>
</dbReference>
<feature type="domain" description="Cation efflux protein transmembrane" evidence="10">
    <location>
        <begin position="345"/>
        <end position="417"/>
    </location>
</feature>
<dbReference type="GO" id="GO:0005385">
    <property type="term" value="F:zinc ion transmembrane transporter activity"/>
    <property type="evidence" value="ECO:0007669"/>
    <property type="project" value="TreeGrafter"/>
</dbReference>
<feature type="compositionally biased region" description="Polar residues" evidence="8">
    <location>
        <begin position="209"/>
        <end position="218"/>
    </location>
</feature>
<dbReference type="InterPro" id="IPR027469">
    <property type="entry name" value="Cation_efflux_TMD_sf"/>
</dbReference>
<evidence type="ECO:0000256" key="7">
    <source>
        <dbReference type="ARBA" id="ARBA00023136"/>
    </source>
</evidence>
<comment type="subcellular location">
    <subcellularLocation>
        <location evidence="1">Membrane</location>
        <topology evidence="1">Multi-pass membrane protein</topology>
    </subcellularLocation>
</comment>
<dbReference type="PANTHER" id="PTHR45820:SF4">
    <property type="entry name" value="ZINC TRANSPORTER 63C, ISOFORM F"/>
    <property type="match status" value="1"/>
</dbReference>
<evidence type="ECO:0000259" key="11">
    <source>
        <dbReference type="Pfam" id="PF16916"/>
    </source>
</evidence>
<keyword evidence="5" id="KW-0862">Zinc</keyword>
<keyword evidence="13" id="KW-1185">Reference proteome</keyword>
<dbReference type="NCBIfam" id="TIGR01297">
    <property type="entry name" value="CDF"/>
    <property type="match status" value="2"/>
</dbReference>
<dbReference type="InterPro" id="IPR036837">
    <property type="entry name" value="Cation_efflux_CTD_sf"/>
</dbReference>
<dbReference type="FunFam" id="1.20.1510.10:FF:000021">
    <property type="entry name" value="Solute carrier family 30 (Zinc transporter), member 1"/>
    <property type="match status" value="1"/>
</dbReference>
<feature type="region of interest" description="Disordered" evidence="8">
    <location>
        <begin position="500"/>
        <end position="532"/>
    </location>
</feature>
<dbReference type="InterPro" id="IPR027470">
    <property type="entry name" value="Cation_efflux_CTD"/>
</dbReference>
<feature type="transmembrane region" description="Helical" evidence="9">
    <location>
        <begin position="112"/>
        <end position="132"/>
    </location>
</feature>
<gene>
    <name evidence="12" type="ORF">EV356DRAFT_532285</name>
</gene>
<keyword evidence="6 9" id="KW-1133">Transmembrane helix</keyword>
<evidence type="ECO:0000256" key="6">
    <source>
        <dbReference type="ARBA" id="ARBA00022989"/>
    </source>
</evidence>
<organism evidence="12 13">
    <name type="scientific">Viridothelium virens</name>
    <name type="common">Speckled blister lichen</name>
    <name type="synonym">Trypethelium virens</name>
    <dbReference type="NCBI Taxonomy" id="1048519"/>
    <lineage>
        <taxon>Eukaryota</taxon>
        <taxon>Fungi</taxon>
        <taxon>Dikarya</taxon>
        <taxon>Ascomycota</taxon>
        <taxon>Pezizomycotina</taxon>
        <taxon>Dothideomycetes</taxon>
        <taxon>Dothideomycetes incertae sedis</taxon>
        <taxon>Trypetheliales</taxon>
        <taxon>Trypetheliaceae</taxon>
        <taxon>Viridothelium</taxon>
    </lineage>
</organism>
<feature type="compositionally biased region" description="Acidic residues" evidence="8">
    <location>
        <begin position="289"/>
        <end position="306"/>
    </location>
</feature>
<dbReference type="Pfam" id="PF01545">
    <property type="entry name" value="Cation_efflux"/>
    <property type="match status" value="2"/>
</dbReference>
<keyword evidence="7 9" id="KW-0472">Membrane</keyword>
<evidence type="ECO:0000256" key="5">
    <source>
        <dbReference type="ARBA" id="ARBA00022833"/>
    </source>
</evidence>
<feature type="region of interest" description="Disordered" evidence="8">
    <location>
        <begin position="185"/>
        <end position="263"/>
    </location>
</feature>
<keyword evidence="3" id="KW-0813">Transport</keyword>
<feature type="compositionally biased region" description="Basic residues" evidence="8">
    <location>
        <begin position="143"/>
        <end position="155"/>
    </location>
</feature>
<feature type="transmembrane region" description="Helical" evidence="9">
    <location>
        <begin position="42"/>
        <end position="59"/>
    </location>
</feature>
<evidence type="ECO:0000256" key="4">
    <source>
        <dbReference type="ARBA" id="ARBA00022692"/>
    </source>
</evidence>
<dbReference type="Pfam" id="PF16916">
    <property type="entry name" value="ZT_dimer"/>
    <property type="match status" value="1"/>
</dbReference>
<comment type="similarity">
    <text evidence="2">Belongs to the cation diffusion facilitator (CDF) transporter (TC 2.A.4) family. SLC30A subfamily.</text>
</comment>
<dbReference type="OrthoDB" id="9944568at2759"/>
<feature type="transmembrane region" description="Helical" evidence="9">
    <location>
        <begin position="9"/>
        <end position="30"/>
    </location>
</feature>
<feature type="domain" description="Cation efflux protein transmembrane" evidence="10">
    <location>
        <begin position="12"/>
        <end position="138"/>
    </location>
</feature>
<feature type="transmembrane region" description="Helical" evidence="9">
    <location>
        <begin position="357"/>
        <end position="380"/>
    </location>
</feature>
<dbReference type="AlphaFoldDB" id="A0A6A6HA97"/>
<evidence type="ECO:0000259" key="10">
    <source>
        <dbReference type="Pfam" id="PF01545"/>
    </source>
</evidence>
<dbReference type="Proteomes" id="UP000800092">
    <property type="component" value="Unassembled WGS sequence"/>
</dbReference>
<dbReference type="SUPFAM" id="SSF161111">
    <property type="entry name" value="Cation efflux protein transmembrane domain-like"/>
    <property type="match status" value="1"/>
</dbReference>
<dbReference type="InterPro" id="IPR058533">
    <property type="entry name" value="Cation_efflux_TM"/>
</dbReference>
<evidence type="ECO:0000256" key="9">
    <source>
        <dbReference type="SAM" id="Phobius"/>
    </source>
</evidence>